<protein>
    <submittedName>
        <fullName evidence="1">Uncharacterized protein</fullName>
    </submittedName>
</protein>
<reference evidence="2" key="1">
    <citation type="journal article" date="2019" name="Int. J. Syst. Evol. Microbiol.">
        <title>The Global Catalogue of Microorganisms (GCM) 10K type strain sequencing project: providing services to taxonomists for standard genome sequencing and annotation.</title>
        <authorList>
            <consortium name="The Broad Institute Genomics Platform"/>
            <consortium name="The Broad Institute Genome Sequencing Center for Infectious Disease"/>
            <person name="Wu L."/>
            <person name="Ma J."/>
        </authorList>
    </citation>
    <scope>NUCLEOTIDE SEQUENCE [LARGE SCALE GENOMIC DNA]</scope>
    <source>
        <strain evidence="2">CCM 7043</strain>
    </source>
</reference>
<gene>
    <name evidence="1" type="ORF">ACFSL2_23115</name>
</gene>
<keyword evidence="2" id="KW-1185">Reference proteome</keyword>
<evidence type="ECO:0000313" key="2">
    <source>
        <dbReference type="Proteomes" id="UP001597338"/>
    </source>
</evidence>
<proteinExistence type="predicted"/>
<sequence>MTCYASAEGLALAEVLDDHRDGLTISQIADAARLRGAAIVVIPAQSQLAGAYTRLAYELEQHGIRCVLIGTAASKPVQPGRITALSAQAAAEVASL</sequence>
<accession>A0ABW4VCM3</accession>
<dbReference type="RefSeq" id="WP_377200091.1">
    <property type="nucleotide sequence ID" value="NZ_JBHUHF010000001.1"/>
</dbReference>
<dbReference type="EMBL" id="JBHUHF010000001">
    <property type="protein sequence ID" value="MFD2028401.1"/>
    <property type="molecule type" value="Genomic_DNA"/>
</dbReference>
<organism evidence="1 2">
    <name type="scientific">Promicromonospora aerolata</name>
    <dbReference type="NCBI Taxonomy" id="195749"/>
    <lineage>
        <taxon>Bacteria</taxon>
        <taxon>Bacillati</taxon>
        <taxon>Actinomycetota</taxon>
        <taxon>Actinomycetes</taxon>
        <taxon>Micrococcales</taxon>
        <taxon>Promicromonosporaceae</taxon>
        <taxon>Promicromonospora</taxon>
    </lineage>
</organism>
<comment type="caution">
    <text evidence="1">The sequence shown here is derived from an EMBL/GenBank/DDBJ whole genome shotgun (WGS) entry which is preliminary data.</text>
</comment>
<dbReference type="Proteomes" id="UP001597338">
    <property type="component" value="Unassembled WGS sequence"/>
</dbReference>
<evidence type="ECO:0000313" key="1">
    <source>
        <dbReference type="EMBL" id="MFD2028401.1"/>
    </source>
</evidence>
<name>A0ABW4VCM3_9MICO</name>